<evidence type="ECO:0000256" key="1">
    <source>
        <dbReference type="ARBA" id="ARBA00008987"/>
    </source>
</evidence>
<dbReference type="PROSITE" id="PS00194">
    <property type="entry name" value="THIOREDOXIN_1"/>
    <property type="match status" value="1"/>
</dbReference>
<proteinExistence type="inferred from homology"/>
<dbReference type="PIRSF" id="PIRSF000077">
    <property type="entry name" value="Thioredoxin"/>
    <property type="match status" value="1"/>
</dbReference>
<feature type="site" description="Contributes to redox potential value" evidence="9">
    <location>
        <position position="29"/>
    </location>
</feature>
<evidence type="ECO:0000256" key="2">
    <source>
        <dbReference type="ARBA" id="ARBA00020570"/>
    </source>
</evidence>
<dbReference type="CDD" id="cd02947">
    <property type="entry name" value="TRX_family"/>
    <property type="match status" value="1"/>
</dbReference>
<evidence type="ECO:0000256" key="3">
    <source>
        <dbReference type="ARBA" id="ARBA00022448"/>
    </source>
</evidence>
<sequence>MEYLNTNNLQEKTSQGLVLVDFFATWCGPCKMIGPVLEQLDNEIEGLTVYKIDVDENPEAAAKYGVQSIPNLILFKDGEAVDQIIGFTNKEGLLKKINPYL</sequence>
<feature type="disulfide bond" description="Redox-active" evidence="10">
    <location>
        <begin position="27"/>
        <end position="30"/>
    </location>
</feature>
<keyword evidence="3" id="KW-0813">Transport</keyword>
<dbReference type="GO" id="GO:0015035">
    <property type="term" value="F:protein-disulfide reductase activity"/>
    <property type="evidence" value="ECO:0007669"/>
    <property type="project" value="UniProtKB-UniRule"/>
</dbReference>
<evidence type="ECO:0000313" key="13">
    <source>
        <dbReference type="Proteomes" id="UP000011758"/>
    </source>
</evidence>
<dbReference type="PANTHER" id="PTHR45663:SF11">
    <property type="entry name" value="GEO12009P1"/>
    <property type="match status" value="1"/>
</dbReference>
<dbReference type="InterPro" id="IPR017937">
    <property type="entry name" value="Thioredoxin_CS"/>
</dbReference>
<feature type="site" description="Contributes to redox potential value" evidence="9">
    <location>
        <position position="28"/>
    </location>
</feature>
<dbReference type="GO" id="GO:0005829">
    <property type="term" value="C:cytosol"/>
    <property type="evidence" value="ECO:0007669"/>
    <property type="project" value="TreeGrafter"/>
</dbReference>
<dbReference type="Pfam" id="PF00085">
    <property type="entry name" value="Thioredoxin"/>
    <property type="match status" value="1"/>
</dbReference>
<comment type="similarity">
    <text evidence="1 8">Belongs to the thioredoxin family.</text>
</comment>
<accession>M2PPP6</accession>
<dbReference type="STRING" id="999415.HMPREF9943_00316"/>
<evidence type="ECO:0000256" key="8">
    <source>
        <dbReference type="PIRNR" id="PIRNR000077"/>
    </source>
</evidence>
<dbReference type="Gene3D" id="3.40.30.10">
    <property type="entry name" value="Glutaredoxin"/>
    <property type="match status" value="1"/>
</dbReference>
<feature type="domain" description="Thioredoxin" evidence="11">
    <location>
        <begin position="1"/>
        <end position="101"/>
    </location>
</feature>
<dbReference type="PATRIC" id="fig|999415.3.peg.316"/>
<dbReference type="NCBIfam" id="TIGR01068">
    <property type="entry name" value="thioredoxin"/>
    <property type="match status" value="1"/>
</dbReference>
<dbReference type="FunFam" id="3.40.30.10:FF:000001">
    <property type="entry name" value="Thioredoxin"/>
    <property type="match status" value="1"/>
</dbReference>
<evidence type="ECO:0000256" key="5">
    <source>
        <dbReference type="ARBA" id="ARBA00023157"/>
    </source>
</evidence>
<keyword evidence="6 10" id="KW-0676">Redox-active center</keyword>
<organism evidence="12 13">
    <name type="scientific">Eggerthia catenaformis OT 569 = DSM 20559</name>
    <dbReference type="NCBI Taxonomy" id="999415"/>
    <lineage>
        <taxon>Bacteria</taxon>
        <taxon>Bacillati</taxon>
        <taxon>Bacillota</taxon>
        <taxon>Erysipelotrichia</taxon>
        <taxon>Erysipelotrichales</taxon>
        <taxon>Coprobacillaceae</taxon>
        <taxon>Eggerthia</taxon>
    </lineage>
</organism>
<keyword evidence="4" id="KW-0249">Electron transport</keyword>
<evidence type="ECO:0000256" key="6">
    <source>
        <dbReference type="ARBA" id="ARBA00023284"/>
    </source>
</evidence>
<evidence type="ECO:0000259" key="11">
    <source>
        <dbReference type="PROSITE" id="PS51352"/>
    </source>
</evidence>
<dbReference type="PROSITE" id="PS51352">
    <property type="entry name" value="THIOREDOXIN_2"/>
    <property type="match status" value="1"/>
</dbReference>
<dbReference type="SUPFAM" id="SSF52833">
    <property type="entry name" value="Thioredoxin-like"/>
    <property type="match status" value="1"/>
</dbReference>
<gene>
    <name evidence="12" type="ORF">HMPREF9943_00316</name>
</gene>
<feature type="active site" description="Nucleophile" evidence="9">
    <location>
        <position position="30"/>
    </location>
</feature>
<comment type="caution">
    <text evidence="12">The sequence shown here is derived from an EMBL/GenBank/DDBJ whole genome shotgun (WGS) entry which is preliminary data.</text>
</comment>
<evidence type="ECO:0000313" key="12">
    <source>
        <dbReference type="EMBL" id="EMD17529.1"/>
    </source>
</evidence>
<protein>
    <recommendedName>
        <fullName evidence="2 7">Thioredoxin</fullName>
    </recommendedName>
</protein>
<keyword evidence="5 10" id="KW-1015">Disulfide bond</keyword>
<dbReference type="GO" id="GO:0045454">
    <property type="term" value="P:cell redox homeostasis"/>
    <property type="evidence" value="ECO:0007669"/>
    <property type="project" value="TreeGrafter"/>
</dbReference>
<dbReference type="RefSeq" id="WP_004801426.1">
    <property type="nucleotide sequence ID" value="NZ_KB446646.1"/>
</dbReference>
<dbReference type="InterPro" id="IPR013766">
    <property type="entry name" value="Thioredoxin_domain"/>
</dbReference>
<dbReference type="Proteomes" id="UP000011758">
    <property type="component" value="Unassembled WGS sequence"/>
</dbReference>
<evidence type="ECO:0000256" key="7">
    <source>
        <dbReference type="NCBIfam" id="TIGR01068"/>
    </source>
</evidence>
<name>M2PPP6_9FIRM</name>
<evidence type="ECO:0000256" key="9">
    <source>
        <dbReference type="PIRSR" id="PIRSR000077-1"/>
    </source>
</evidence>
<keyword evidence="13" id="KW-1185">Reference proteome</keyword>
<evidence type="ECO:0000256" key="10">
    <source>
        <dbReference type="PIRSR" id="PIRSR000077-4"/>
    </source>
</evidence>
<dbReference type="BioCyc" id="ECAT999415-HMP:GTTI-326-MONOMER"/>
<feature type="active site" description="Nucleophile" evidence="9">
    <location>
        <position position="27"/>
    </location>
</feature>
<evidence type="ECO:0000256" key="4">
    <source>
        <dbReference type="ARBA" id="ARBA00022982"/>
    </source>
</evidence>
<dbReference type="EMBL" id="AGEJ01000005">
    <property type="protein sequence ID" value="EMD17529.1"/>
    <property type="molecule type" value="Genomic_DNA"/>
</dbReference>
<dbReference type="eggNOG" id="COG3118">
    <property type="taxonomic scope" value="Bacteria"/>
</dbReference>
<feature type="site" description="Deprotonates C-terminal active site Cys" evidence="9">
    <location>
        <position position="21"/>
    </location>
</feature>
<reference evidence="12 13" key="1">
    <citation type="submission" date="2013-02" db="EMBL/GenBank/DDBJ databases">
        <title>The Genome Sequence of Lactobacillus catenaformis F0143.</title>
        <authorList>
            <consortium name="The Broad Institute Genome Sequencing Platform"/>
            <person name="Earl A."/>
            <person name="Ward D."/>
            <person name="Feldgarden M."/>
            <person name="Gevers D."/>
            <person name="Izard J."/>
            <person name="Blanton J.M."/>
            <person name="Mathney J."/>
            <person name="Dewhirst F.E."/>
            <person name="Young S.K."/>
            <person name="Zeng Q."/>
            <person name="Gargeya S."/>
            <person name="Fitzgerald M."/>
            <person name="Haas B."/>
            <person name="Abouelleil A."/>
            <person name="Alvarado L."/>
            <person name="Arachchi H.M."/>
            <person name="Berlin A."/>
            <person name="Chapman S.B."/>
            <person name="Gearin G."/>
            <person name="Goldberg J."/>
            <person name="Griggs A."/>
            <person name="Gujja S."/>
            <person name="Hansen M."/>
            <person name="Heiman D."/>
            <person name="Howarth C."/>
            <person name="Larimer J."/>
            <person name="Lui A."/>
            <person name="MacDonald P.J.P."/>
            <person name="McCowen C."/>
            <person name="Montmayeur A."/>
            <person name="Murphy C."/>
            <person name="Neiman D."/>
            <person name="Pearson M."/>
            <person name="Priest M."/>
            <person name="Roberts A."/>
            <person name="Saif S."/>
            <person name="Shea T."/>
            <person name="Sisk P."/>
            <person name="Stolte C."/>
            <person name="Sykes S."/>
            <person name="Wortman J."/>
            <person name="Nusbaum C."/>
            <person name="Birren B."/>
        </authorList>
    </citation>
    <scope>NUCLEOTIDE SEQUENCE [LARGE SCALE GENOMIC DNA]</scope>
    <source>
        <strain evidence="12 13">OT 569</strain>
    </source>
</reference>
<dbReference type="PANTHER" id="PTHR45663">
    <property type="entry name" value="GEO12009P1"/>
    <property type="match status" value="1"/>
</dbReference>
<dbReference type="InterPro" id="IPR005746">
    <property type="entry name" value="Thioredoxin"/>
</dbReference>
<dbReference type="AlphaFoldDB" id="M2PPP6"/>
<dbReference type="PRINTS" id="PR00421">
    <property type="entry name" value="THIOREDOXIN"/>
</dbReference>
<dbReference type="InterPro" id="IPR036249">
    <property type="entry name" value="Thioredoxin-like_sf"/>
</dbReference>